<dbReference type="PROSITE" id="PS00475">
    <property type="entry name" value="RIBOSOMAL_L15"/>
    <property type="match status" value="1"/>
</dbReference>
<dbReference type="STRING" id="1580092.NADRNF5_1746"/>
<dbReference type="SUPFAM" id="SSF52080">
    <property type="entry name" value="Ribosomal proteins L15p and L18e"/>
    <property type="match status" value="1"/>
</dbReference>
<protein>
    <submittedName>
        <fullName evidence="5">50S ribosomal protein L18e</fullName>
    </submittedName>
</protein>
<sequence>MTNQVVIRMAKDLKKASAKNDAPIWAKLAEYALKPSIARRDLNLNRIGQLTKENDTVVFPGKVLGTGIVPHKITLFSFAISNSAASKIIEKGGKIISYSDLIEQNPTGKGVVLLG</sequence>
<evidence type="ECO:0000313" key="6">
    <source>
        <dbReference type="Proteomes" id="UP000032408"/>
    </source>
</evidence>
<evidence type="ECO:0000313" key="5">
    <source>
        <dbReference type="EMBL" id="AJW71424.1"/>
    </source>
</evidence>
<proteinExistence type="inferred from homology"/>
<reference evidence="5 6" key="2">
    <citation type="journal article" date="2016" name="ISME J.">
        <title>Physiological and genomic characterization of two novel marine thaumarchaeal strains indicates niche differentiation.</title>
        <authorList>
            <person name="Bayer B."/>
            <person name="Vojvoda J."/>
            <person name="Offre P."/>
            <person name="Alves R.J."/>
            <person name="Elisabeth N.H."/>
            <person name="Garcia J.A."/>
            <person name="Volland J.M."/>
            <person name="Srivastava A."/>
            <person name="Schleper C."/>
            <person name="Herndl G.J."/>
        </authorList>
    </citation>
    <scope>NUCLEOTIDE SEQUENCE [LARGE SCALE GENOMIC DNA]</scope>
    <source>
        <strain evidence="5 6">NF5</strain>
    </source>
</reference>
<dbReference type="InterPro" id="IPR036227">
    <property type="entry name" value="Ribosomal_uL15/eL18_sf"/>
</dbReference>
<dbReference type="KEGG" id="nin:NADRNF5_1746"/>
<evidence type="ECO:0000256" key="1">
    <source>
        <dbReference type="ARBA" id="ARBA00022980"/>
    </source>
</evidence>
<organism evidence="5 6">
    <name type="scientific">Nitrosopumilus adriaticus</name>
    <dbReference type="NCBI Taxonomy" id="1580092"/>
    <lineage>
        <taxon>Archaea</taxon>
        <taxon>Nitrososphaerota</taxon>
        <taxon>Nitrososphaeria</taxon>
        <taxon>Nitrosopumilales</taxon>
        <taxon>Nitrosopumilaceae</taxon>
        <taxon>Nitrosopumilus</taxon>
    </lineage>
</organism>
<keyword evidence="1 3" id="KW-0689">Ribosomal protein</keyword>
<dbReference type="HOGENOM" id="CLU_146465_0_0_2"/>
<dbReference type="Pfam" id="PF00828">
    <property type="entry name" value="Ribosomal_L27A"/>
    <property type="match status" value="1"/>
</dbReference>
<gene>
    <name evidence="5" type="primary">rpl18e</name>
    <name evidence="5" type="ORF">NADRNF5_1746</name>
</gene>
<dbReference type="GO" id="GO:0005840">
    <property type="term" value="C:ribosome"/>
    <property type="evidence" value="ECO:0007669"/>
    <property type="project" value="UniProtKB-KW"/>
</dbReference>
<keyword evidence="6" id="KW-1185">Reference proteome</keyword>
<evidence type="ECO:0000259" key="4">
    <source>
        <dbReference type="Pfam" id="PF00828"/>
    </source>
</evidence>
<dbReference type="OrthoDB" id="11309at2157"/>
<accession>A0A0D5C3P9</accession>
<dbReference type="GO" id="GO:1990904">
    <property type="term" value="C:ribonucleoprotein complex"/>
    <property type="evidence" value="ECO:0007669"/>
    <property type="project" value="UniProtKB-KW"/>
</dbReference>
<dbReference type="InterPro" id="IPR021131">
    <property type="entry name" value="Ribosomal_uL15/eL18"/>
</dbReference>
<dbReference type="AlphaFoldDB" id="A0A0D5C3P9"/>
<comment type="similarity">
    <text evidence="3">Belongs to the universal ribosomal protein uL15 family.</text>
</comment>
<dbReference type="GeneID" id="24820915"/>
<reference evidence="6" key="1">
    <citation type="submission" date="2015-03" db="EMBL/GenBank/DDBJ databases">
        <title>Characterization of two novel Thaumarchaeota isolated from the Northern Adriatic Sea.</title>
        <authorList>
            <person name="Bayer B."/>
            <person name="Vojvoda J."/>
            <person name="Offre P."/>
            <person name="Srivastava A."/>
            <person name="Elisabeth N."/>
            <person name="Garcia J.A.L."/>
            <person name="Schleper C."/>
            <person name="Herndl G.J."/>
        </authorList>
    </citation>
    <scope>NUCLEOTIDE SEQUENCE [LARGE SCALE GENOMIC DNA]</scope>
    <source>
        <strain evidence="6">NF5</strain>
    </source>
</reference>
<dbReference type="RefSeq" id="WP_082052001.1">
    <property type="nucleotide sequence ID" value="NZ_CP011070.1"/>
</dbReference>
<dbReference type="InterPro" id="IPR001196">
    <property type="entry name" value="Ribosomal_uL15_CS"/>
</dbReference>
<feature type="domain" description="Large ribosomal subunit protein uL15/eL18" evidence="4">
    <location>
        <begin position="61"/>
        <end position="95"/>
    </location>
</feature>
<dbReference type="NCBIfam" id="NF003079">
    <property type="entry name" value="PRK04005.1"/>
    <property type="match status" value="1"/>
</dbReference>
<dbReference type="EMBL" id="CP011070">
    <property type="protein sequence ID" value="AJW71424.1"/>
    <property type="molecule type" value="Genomic_DNA"/>
</dbReference>
<evidence type="ECO:0000256" key="3">
    <source>
        <dbReference type="RuleBase" id="RU003888"/>
    </source>
</evidence>
<dbReference type="GO" id="GO:0003735">
    <property type="term" value="F:structural constituent of ribosome"/>
    <property type="evidence" value="ECO:0007669"/>
    <property type="project" value="InterPro"/>
</dbReference>
<dbReference type="Gene3D" id="3.100.10.10">
    <property type="match status" value="1"/>
</dbReference>
<evidence type="ECO:0000256" key="2">
    <source>
        <dbReference type="ARBA" id="ARBA00023274"/>
    </source>
</evidence>
<name>A0A0D5C3P9_9ARCH</name>
<dbReference type="Proteomes" id="UP000032408">
    <property type="component" value="Chromosome"/>
</dbReference>
<dbReference type="GO" id="GO:0006412">
    <property type="term" value="P:translation"/>
    <property type="evidence" value="ECO:0007669"/>
    <property type="project" value="InterPro"/>
</dbReference>
<keyword evidence="2 3" id="KW-0687">Ribonucleoprotein</keyword>